<reference evidence="1" key="1">
    <citation type="submission" date="2020-04" db="EMBL/GenBank/DDBJ databases">
        <title>Transcriptome data analysis revealed novel viruses for genus Pistacia in Iran, China, and Italy.</title>
        <authorList>
            <person name="Mohammadi M."/>
            <person name="Hosseini A."/>
            <person name="Nasrollanejad S."/>
        </authorList>
    </citation>
    <scope>NUCLEOTIDE SEQUENCE</scope>
</reference>
<evidence type="ECO:0000313" key="1">
    <source>
        <dbReference type="EMBL" id="QPL17816.1"/>
    </source>
</evidence>
<proteinExistence type="predicted"/>
<accession>A0A7T0M850</accession>
<dbReference type="EMBL" id="MT362605">
    <property type="protein sequence ID" value="QPL17816.1"/>
    <property type="molecule type" value="Genomic_RNA"/>
</dbReference>
<name>A0A7T0M850_9VIRU</name>
<organism evidence="1">
    <name type="scientific">Pistachio virus Y</name>
    <dbReference type="NCBI Taxonomy" id="2794239"/>
    <lineage>
        <taxon>Viruses</taxon>
        <taxon>Riboviria</taxon>
        <taxon>Orthornavirae</taxon>
        <taxon>Kitrinoviricota</taxon>
        <taxon>Alsuviricetes</taxon>
        <taxon>Martellivirales</taxon>
        <taxon>Kitaviridae</taxon>
        <taxon>Cilevirus</taxon>
        <taxon>Cilevirus pistaciae</taxon>
    </lineage>
</organism>
<sequence length="597" mass="68824">MAPFKVSFTIVIAYTVFGLFGTVVHSSLCPDLDHQIPLPDKVTVGTVEFDEILFIDPTCFCVVSNGQCKFASAKCGRVIFDETVTLQDTIFWLFPKSYSHSIKYTLSMLRDFKHNYVELGFRSSIDNSWSTQRVRSYLQQSEKKPFEPYNLFGQGYPSIEFPVVSLSYDDFFWKVCRNRATIGYMCCYNYDRTLLLSLLELVGYPDAINSYNNGIIRKPVYSSSADYYFKKYYPDSVVKPRDLSSTFLPFYGVVRLERVEIPTDLILRLNVGYQCANSKFSESVPRQKVSLSKEITNFINTNLSETLIRDDILDGVKSLVNEFSLDIDKLVKLPAFSVVFLVSGVPFLLHDKLRFLKSEKEGYGYITSSLCISVLSGRSDDVILKAFKNFRMERNDLYLDTYDYVYVTRLCDRLFTVELSEYDLFHALIDYEGTCGFRLPSFKSYGIPISVSPDGNLTYYRLIKYGGHYRVTRSLSLKLNSKSTHLVTFHDAWYLPIFGLFLRSLKWLITTGWHFTMGLLDKVFSVFDEFGGCCFLLVIYSTLDLSVFLILLHQQWCWTYFIMSFLISFSLRGFKDTCCFGLASRISEVGFVYDLDL</sequence>
<protein>
    <submittedName>
        <fullName evidence="1">Uncharacterized protein</fullName>
    </submittedName>
</protein>